<keyword evidence="4 5" id="KW-0862">Zinc</keyword>
<dbReference type="InParanoid" id="A0A152A853"/>
<dbReference type="OrthoDB" id="27601at2759"/>
<dbReference type="GO" id="GO:0005737">
    <property type="term" value="C:cytoplasm"/>
    <property type="evidence" value="ECO:0007669"/>
    <property type="project" value="UniProtKB-SubCell"/>
</dbReference>
<sequence length="402" mass="45948">MTEVDQLEFTITNEIDQIRSGKLSIVNNKIEKKSILTPTCLLYTKEGNPINLTKDLLEGLSNNKPLGLHLSFSDIYQFSNVLEKFGKGSHKFLSLENQVLFCMIRDANGFAETLETSDQHMMVNTRKGKTKVTVEEYQKISNQYIQPDVLSQFSVDIAWNVSRKKAIKLVTQNSSWLKSQIKLTPSQYHSKLFAVIQGSKYKDQRMLSLKEAVAHQQSIGGFILGSFGSGESPKEREDLLSELLPQLPKTKPRLITGIGSPEEVLSLVELGIDIFSNNYPNLMTEWGNALTFKFKFNSNNNNNNNNTQNEVESIINKINLWDSKYVIDKSPLVSDCKCFTCTQHTKAYIHHLLNTHEMLAEVLLTIHNTYHYLSFFEEIRNAIISNQFKSYKDTFLTQRLKE</sequence>
<dbReference type="GO" id="GO:0006400">
    <property type="term" value="P:tRNA modification"/>
    <property type="evidence" value="ECO:0007669"/>
    <property type="project" value="InterPro"/>
</dbReference>
<dbReference type="GO" id="GO:0046872">
    <property type="term" value="F:metal ion binding"/>
    <property type="evidence" value="ECO:0007669"/>
    <property type="project" value="UniProtKB-KW"/>
</dbReference>
<dbReference type="SUPFAM" id="SSF51713">
    <property type="entry name" value="tRNA-guanine transglycosylase"/>
    <property type="match status" value="1"/>
</dbReference>
<comment type="function">
    <text evidence="5">Non-catalytic subunit of the queuine tRNA-ribosyltransferase (TGT) that catalyzes the base-exchange of a guanine (G) residue with queuine (Q) at position 34 (anticodon wobble position) in tRNAs with GU(N) anticodons (tRNA-Asp, -Asn, -His and -Tyr), resulting in the hypermodified nucleoside queuosine (7-(((4,5-cis-dihydroxy-2-cyclopenten-1-yl)amino)methyl)-7-deazaguanosine).</text>
</comment>
<keyword evidence="3 5" id="KW-0479">Metal-binding</keyword>
<evidence type="ECO:0000259" key="6">
    <source>
        <dbReference type="Pfam" id="PF01702"/>
    </source>
</evidence>
<dbReference type="PANTHER" id="PTHR46064:SF1">
    <property type="entry name" value="QUEUINE TRNA-RIBOSYLTRANSFERASE ACCESSORY SUBUNIT 2"/>
    <property type="match status" value="1"/>
</dbReference>
<dbReference type="InterPro" id="IPR050852">
    <property type="entry name" value="Queuine_tRNA-ribosyltrfase"/>
</dbReference>
<evidence type="ECO:0000313" key="7">
    <source>
        <dbReference type="EMBL" id="KYR02388.1"/>
    </source>
</evidence>
<feature type="binding site" evidence="5">
    <location>
        <position position="338"/>
    </location>
    <ligand>
        <name>Zn(2+)</name>
        <dbReference type="ChEBI" id="CHEBI:29105"/>
    </ligand>
</feature>
<evidence type="ECO:0000256" key="1">
    <source>
        <dbReference type="ARBA" id="ARBA00022490"/>
    </source>
</evidence>
<accession>A0A152A853</accession>
<feature type="binding site" evidence="5">
    <location>
        <position position="367"/>
    </location>
    <ligand>
        <name>Zn(2+)</name>
        <dbReference type="ChEBI" id="CHEBI:29105"/>
    </ligand>
</feature>
<proteinExistence type="inferred from homology"/>
<reference evidence="7 8" key="1">
    <citation type="submission" date="2015-12" db="EMBL/GenBank/DDBJ databases">
        <title>Dictyostelia acquired genes for synthesis and detection of signals that induce cell-type specialization by lateral gene transfer from prokaryotes.</title>
        <authorList>
            <person name="Gloeckner G."/>
            <person name="Schaap P."/>
        </authorList>
    </citation>
    <scope>NUCLEOTIDE SEQUENCE [LARGE SCALE GENOMIC DNA]</scope>
    <source>
        <strain evidence="7 8">TK</strain>
    </source>
</reference>
<organism evidence="7 8">
    <name type="scientific">Tieghemostelium lacteum</name>
    <name type="common">Slime mold</name>
    <name type="synonym">Dictyostelium lacteum</name>
    <dbReference type="NCBI Taxonomy" id="361077"/>
    <lineage>
        <taxon>Eukaryota</taxon>
        <taxon>Amoebozoa</taxon>
        <taxon>Evosea</taxon>
        <taxon>Eumycetozoa</taxon>
        <taxon>Dictyostelia</taxon>
        <taxon>Dictyosteliales</taxon>
        <taxon>Raperosteliaceae</taxon>
        <taxon>Tieghemostelium</taxon>
    </lineage>
</organism>
<dbReference type="Pfam" id="PF01702">
    <property type="entry name" value="TGT"/>
    <property type="match status" value="1"/>
</dbReference>
<comment type="subunit">
    <text evidence="5">Heterodimer of a catalytic subunit and an accessory subunit.</text>
</comment>
<protein>
    <recommendedName>
        <fullName evidence="5">Queuine tRNA-ribosyltransferase accessory subunit 2</fullName>
    </recommendedName>
    <alternativeName>
        <fullName evidence="5">Queuine tRNA-ribosyltransferase domain-containing protein 1</fullName>
    </alternativeName>
</protein>
<keyword evidence="1 5" id="KW-0963">Cytoplasm</keyword>
<dbReference type="GO" id="GO:0008479">
    <property type="term" value="F:tRNA-guanosine(34) queuine transglycosylase activity"/>
    <property type="evidence" value="ECO:0007669"/>
    <property type="project" value="UniProtKB-UniRule"/>
</dbReference>
<dbReference type="Proteomes" id="UP000076078">
    <property type="component" value="Unassembled WGS sequence"/>
</dbReference>
<evidence type="ECO:0000256" key="4">
    <source>
        <dbReference type="ARBA" id="ARBA00022833"/>
    </source>
</evidence>
<dbReference type="InterPro" id="IPR036511">
    <property type="entry name" value="TGT-like_sf"/>
</dbReference>
<dbReference type="HAMAP" id="MF_03043">
    <property type="entry name" value="QTRT2"/>
    <property type="match status" value="1"/>
</dbReference>
<gene>
    <name evidence="7" type="ORF">DLAC_01227</name>
</gene>
<feature type="binding site" evidence="5">
    <location>
        <position position="341"/>
    </location>
    <ligand>
        <name>Zn(2+)</name>
        <dbReference type="ChEBI" id="CHEBI:29105"/>
    </ligand>
</feature>
<dbReference type="NCBIfam" id="TIGR00449">
    <property type="entry name" value="tgt_general"/>
    <property type="match status" value="1"/>
</dbReference>
<dbReference type="PANTHER" id="PTHR46064">
    <property type="entry name" value="QUEUINE TRNA-RIBOSYLTRANSFERASE ACCESSORY SUBUNIT 2"/>
    <property type="match status" value="1"/>
</dbReference>
<dbReference type="AlphaFoldDB" id="A0A152A853"/>
<comment type="cofactor">
    <cofactor evidence="5">
        <name>Zn(2+)</name>
        <dbReference type="ChEBI" id="CHEBI:29105"/>
    </cofactor>
    <text evidence="5">Binds 1 zinc ion per subunit.</text>
</comment>
<comment type="caution">
    <text evidence="7">The sequence shown here is derived from an EMBL/GenBank/DDBJ whole genome shotgun (WGS) entry which is preliminary data.</text>
</comment>
<dbReference type="STRING" id="361077.A0A152A853"/>
<evidence type="ECO:0000256" key="5">
    <source>
        <dbReference type="HAMAP-Rule" id="MF_03043"/>
    </source>
</evidence>
<evidence type="ECO:0000313" key="8">
    <source>
        <dbReference type="Proteomes" id="UP000076078"/>
    </source>
</evidence>
<dbReference type="InterPro" id="IPR002616">
    <property type="entry name" value="tRNA_ribo_trans-like"/>
</dbReference>
<keyword evidence="2 5" id="KW-0819">tRNA processing</keyword>
<dbReference type="InterPro" id="IPR028592">
    <property type="entry name" value="QTRTD1"/>
</dbReference>
<evidence type="ECO:0000256" key="3">
    <source>
        <dbReference type="ARBA" id="ARBA00022723"/>
    </source>
</evidence>
<evidence type="ECO:0000256" key="2">
    <source>
        <dbReference type="ARBA" id="ARBA00022694"/>
    </source>
</evidence>
<feature type="binding site" evidence="5">
    <location>
        <position position="336"/>
    </location>
    <ligand>
        <name>Zn(2+)</name>
        <dbReference type="ChEBI" id="CHEBI:29105"/>
    </ligand>
</feature>
<feature type="domain" description="tRNA-guanine(15) transglycosylase-like" evidence="6">
    <location>
        <begin position="19"/>
        <end position="399"/>
    </location>
</feature>
<dbReference type="EMBL" id="LODT01000004">
    <property type="protein sequence ID" value="KYR02388.1"/>
    <property type="molecule type" value="Genomic_DNA"/>
</dbReference>
<dbReference type="Gene3D" id="3.20.20.105">
    <property type="entry name" value="Queuine tRNA-ribosyltransferase-like"/>
    <property type="match status" value="1"/>
</dbReference>
<name>A0A152A853_TIELA</name>
<dbReference type="OMA" id="MAGSRMK"/>
<comment type="similarity">
    <text evidence="5">Belongs to the queuine tRNA-ribosyltransferase family. QTRT2 subfamily.</text>
</comment>
<keyword evidence="8" id="KW-1185">Reference proteome</keyword>
<comment type="subcellular location">
    <subcellularLocation>
        <location evidence="5">Cytoplasm</location>
    </subcellularLocation>
</comment>